<dbReference type="PROSITE" id="PS50297">
    <property type="entry name" value="ANK_REP_REGION"/>
    <property type="match status" value="1"/>
</dbReference>
<sequence>MAEILGVVASSIAVGQLAGQILSGIKTLHTFLSYAKDAPHAISDVLRELELLGELLAELQLNFPSDESSTSSTATMQKCVRLCGQAAENIAAVVTGLERGLGRRRILRQWAVIQATLRKGELDEFQNRLSRAKSLLSLAIDCYTLISNRKQEQVLDRVLSIVSGDTGRATKQLKPQRSSYSQPLNGHSITRATTWANVWLGLGHCIHRSTSQIAPHGNPQEILHRIREWHFFPRKWLPLAGFQLRTIEIYGNWQYVLSPIRIVPIESPIFKACWKGDFPEMRRLISQGQASVHDTTPAGRTLLHFATRNFDPEMCHWLLENGADVNAANIRGEIALHSLGSDFADVEWYVMLKWERNHQISNPVQVYQTARELVEFGQSDLLALSVYGTTPLHEFIGPVETLRFLVAQQQVFDVDLEYTQLGLDLAQHLSCRIGSNITDSVRFLFGDGPIPPHAIQQRFRGTSWFEGTLLTHSARRLAALFQRPDDIAKELAFMSDLIQGGADVHELHEPGATCLDFILMTWPWRTERNKQELLLEWLKCLHMAGIDLQDYCRKEEKLHQNGKIVETKTYRPGVERCFSVAYGRGRDDVMIRVHDNSIANIYKESIVPGAWDMESQFVKDNKLVFFEGTGGLADWTVVTSGFSIGDYSISKACVTAV</sequence>
<evidence type="ECO:0000256" key="1">
    <source>
        <dbReference type="ARBA" id="ARBA00022737"/>
    </source>
</evidence>
<keyword evidence="6" id="KW-1185">Reference proteome</keyword>
<keyword evidence="2 3" id="KW-0040">ANK repeat</keyword>
<dbReference type="SUPFAM" id="SSF48403">
    <property type="entry name" value="Ankyrin repeat"/>
    <property type="match status" value="1"/>
</dbReference>
<dbReference type="STRING" id="1149755.A0A2J6RH52"/>
<protein>
    <recommendedName>
        <fullName evidence="4">Azaphilone pigments biosynthesis cluster protein L N-terminal domain-containing protein</fullName>
    </recommendedName>
</protein>
<dbReference type="Gene3D" id="1.25.40.20">
    <property type="entry name" value="Ankyrin repeat-containing domain"/>
    <property type="match status" value="1"/>
</dbReference>
<dbReference type="PROSITE" id="PS50088">
    <property type="entry name" value="ANK_REPEAT"/>
    <property type="match status" value="1"/>
</dbReference>
<dbReference type="Pfam" id="PF12796">
    <property type="entry name" value="Ank_2"/>
    <property type="match status" value="1"/>
</dbReference>
<name>A0A2J6RH52_HYAVF</name>
<dbReference type="Pfam" id="PF17111">
    <property type="entry name" value="PigL_N"/>
    <property type="match status" value="1"/>
</dbReference>
<dbReference type="InterPro" id="IPR002110">
    <property type="entry name" value="Ankyrin_rpt"/>
</dbReference>
<dbReference type="PANTHER" id="PTHR24171">
    <property type="entry name" value="ANKYRIN REPEAT DOMAIN-CONTAINING PROTEIN 39-RELATED"/>
    <property type="match status" value="1"/>
</dbReference>
<evidence type="ECO:0000313" key="6">
    <source>
        <dbReference type="Proteomes" id="UP000235786"/>
    </source>
</evidence>
<evidence type="ECO:0000256" key="3">
    <source>
        <dbReference type="PROSITE-ProRule" id="PRU00023"/>
    </source>
</evidence>
<evidence type="ECO:0000259" key="4">
    <source>
        <dbReference type="Pfam" id="PF17111"/>
    </source>
</evidence>
<accession>A0A2J6RH52</accession>
<reference evidence="5 6" key="1">
    <citation type="submission" date="2016-04" db="EMBL/GenBank/DDBJ databases">
        <title>A degradative enzymes factory behind the ericoid mycorrhizal symbiosis.</title>
        <authorList>
            <consortium name="DOE Joint Genome Institute"/>
            <person name="Martino E."/>
            <person name="Morin E."/>
            <person name="Grelet G."/>
            <person name="Kuo A."/>
            <person name="Kohler A."/>
            <person name="Daghino S."/>
            <person name="Barry K."/>
            <person name="Choi C."/>
            <person name="Cichocki N."/>
            <person name="Clum A."/>
            <person name="Copeland A."/>
            <person name="Hainaut M."/>
            <person name="Haridas S."/>
            <person name="Labutti K."/>
            <person name="Lindquist E."/>
            <person name="Lipzen A."/>
            <person name="Khouja H.-R."/>
            <person name="Murat C."/>
            <person name="Ohm R."/>
            <person name="Olson A."/>
            <person name="Spatafora J."/>
            <person name="Veneault-Fourrey C."/>
            <person name="Henrissat B."/>
            <person name="Grigoriev I."/>
            <person name="Martin F."/>
            <person name="Perotto S."/>
        </authorList>
    </citation>
    <scope>NUCLEOTIDE SEQUENCE [LARGE SCALE GENOMIC DNA]</scope>
    <source>
        <strain evidence="5 6">F</strain>
    </source>
</reference>
<proteinExistence type="predicted"/>
<keyword evidence="1" id="KW-0677">Repeat</keyword>
<dbReference type="OrthoDB" id="3200163at2759"/>
<dbReference type="PANTHER" id="PTHR24171:SF9">
    <property type="entry name" value="ANKYRIN REPEAT DOMAIN-CONTAINING PROTEIN 39"/>
    <property type="match status" value="1"/>
</dbReference>
<dbReference type="SMART" id="SM00248">
    <property type="entry name" value="ANK"/>
    <property type="match status" value="2"/>
</dbReference>
<feature type="repeat" description="ANK" evidence="3">
    <location>
        <begin position="298"/>
        <end position="330"/>
    </location>
</feature>
<dbReference type="EMBL" id="KZ613948">
    <property type="protein sequence ID" value="PMD37819.1"/>
    <property type="molecule type" value="Genomic_DNA"/>
</dbReference>
<dbReference type="Proteomes" id="UP000235786">
    <property type="component" value="Unassembled WGS sequence"/>
</dbReference>
<dbReference type="InterPro" id="IPR031348">
    <property type="entry name" value="PigL_N"/>
</dbReference>
<evidence type="ECO:0000256" key="2">
    <source>
        <dbReference type="ARBA" id="ARBA00023043"/>
    </source>
</evidence>
<organism evidence="5 6">
    <name type="scientific">Hyaloscypha variabilis (strain UAMH 11265 / GT02V1 / F)</name>
    <name type="common">Meliniomyces variabilis</name>
    <dbReference type="NCBI Taxonomy" id="1149755"/>
    <lineage>
        <taxon>Eukaryota</taxon>
        <taxon>Fungi</taxon>
        <taxon>Dikarya</taxon>
        <taxon>Ascomycota</taxon>
        <taxon>Pezizomycotina</taxon>
        <taxon>Leotiomycetes</taxon>
        <taxon>Helotiales</taxon>
        <taxon>Hyaloscyphaceae</taxon>
        <taxon>Hyaloscypha</taxon>
        <taxon>Hyaloscypha variabilis</taxon>
    </lineage>
</organism>
<dbReference type="AlphaFoldDB" id="A0A2J6RH52"/>
<feature type="domain" description="Azaphilone pigments biosynthesis cluster protein L N-terminal" evidence="4">
    <location>
        <begin position="5"/>
        <end position="166"/>
    </location>
</feature>
<dbReference type="InterPro" id="IPR036770">
    <property type="entry name" value="Ankyrin_rpt-contain_sf"/>
</dbReference>
<gene>
    <name evidence="5" type="ORF">L207DRAFT_635284</name>
</gene>
<evidence type="ECO:0000313" key="5">
    <source>
        <dbReference type="EMBL" id="PMD37819.1"/>
    </source>
</evidence>